<keyword evidence="3" id="KW-1185">Reference proteome</keyword>
<dbReference type="AlphaFoldDB" id="A0A074Y0F1"/>
<dbReference type="HOGENOM" id="CLU_2670664_0_0_1"/>
<reference evidence="2 3" key="1">
    <citation type="journal article" date="2014" name="BMC Genomics">
        <title>Genome sequencing of four Aureobasidium pullulans varieties: biotechnological potential, stress tolerance, and description of new species.</title>
        <authorList>
            <person name="Gostin Ar C."/>
            <person name="Ohm R.A."/>
            <person name="Kogej T."/>
            <person name="Sonjak S."/>
            <person name="Turk M."/>
            <person name="Zajc J."/>
            <person name="Zalar P."/>
            <person name="Grube M."/>
            <person name="Sun H."/>
            <person name="Han J."/>
            <person name="Sharma A."/>
            <person name="Chiniquy J."/>
            <person name="Ngan C.Y."/>
            <person name="Lipzen A."/>
            <person name="Barry K."/>
            <person name="Grigoriev I.V."/>
            <person name="Gunde-Cimerman N."/>
        </authorList>
    </citation>
    <scope>NUCLEOTIDE SEQUENCE [LARGE SCALE GENOMIC DNA]</scope>
    <source>
        <strain evidence="2 3">EXF-150</strain>
    </source>
</reference>
<name>A0A074Y0F1_AURPU</name>
<dbReference type="RefSeq" id="XP_029765586.1">
    <property type="nucleotide sequence ID" value="XM_029910206.1"/>
</dbReference>
<gene>
    <name evidence="2" type="ORF">M438DRAFT_6020</name>
</gene>
<feature type="compositionally biased region" description="Basic residues" evidence="1">
    <location>
        <begin position="1"/>
        <end position="11"/>
    </location>
</feature>
<evidence type="ECO:0000313" key="3">
    <source>
        <dbReference type="Proteomes" id="UP000030706"/>
    </source>
</evidence>
<dbReference type="Proteomes" id="UP000030706">
    <property type="component" value="Unassembled WGS sequence"/>
</dbReference>
<evidence type="ECO:0000313" key="2">
    <source>
        <dbReference type="EMBL" id="KEQ89399.1"/>
    </source>
</evidence>
<dbReference type="GeneID" id="40752512"/>
<organism evidence="2 3">
    <name type="scientific">Aureobasidium pullulans EXF-150</name>
    <dbReference type="NCBI Taxonomy" id="1043002"/>
    <lineage>
        <taxon>Eukaryota</taxon>
        <taxon>Fungi</taxon>
        <taxon>Dikarya</taxon>
        <taxon>Ascomycota</taxon>
        <taxon>Pezizomycotina</taxon>
        <taxon>Dothideomycetes</taxon>
        <taxon>Dothideomycetidae</taxon>
        <taxon>Dothideales</taxon>
        <taxon>Saccotheciaceae</taxon>
        <taxon>Aureobasidium</taxon>
    </lineage>
</organism>
<feature type="compositionally biased region" description="Basic and acidic residues" evidence="1">
    <location>
        <begin position="12"/>
        <end position="22"/>
    </location>
</feature>
<feature type="region of interest" description="Disordered" evidence="1">
    <location>
        <begin position="1"/>
        <end position="62"/>
    </location>
</feature>
<sequence length="75" mass="8237">MKVRMPSHKASIRAEAESHNSKSSDQTQNAIRIVHGTSVASATPPMLPWPTSAIKPRQAHHPTHDHFVARAGMFC</sequence>
<evidence type="ECO:0000256" key="1">
    <source>
        <dbReference type="SAM" id="MobiDB-lite"/>
    </source>
</evidence>
<dbReference type="EMBL" id="KL584974">
    <property type="protein sequence ID" value="KEQ89399.1"/>
    <property type="molecule type" value="Genomic_DNA"/>
</dbReference>
<protein>
    <submittedName>
        <fullName evidence="2">Uncharacterized protein</fullName>
    </submittedName>
</protein>
<proteinExistence type="predicted"/>
<accession>A0A074Y0F1</accession>